<dbReference type="Pfam" id="PF14264">
    <property type="entry name" value="Glucos_trans_II"/>
    <property type="match status" value="1"/>
</dbReference>
<dbReference type="Proteomes" id="UP000581135">
    <property type="component" value="Unassembled WGS sequence"/>
</dbReference>
<reference evidence="2 3" key="1">
    <citation type="submission" date="2020-08" db="EMBL/GenBank/DDBJ databases">
        <title>Genomic Encyclopedia of Type Strains, Phase III (KMG-III): the genomes of soil and plant-associated and newly described type strains.</title>
        <authorList>
            <person name="Whitman W."/>
        </authorList>
    </citation>
    <scope>NUCLEOTIDE SEQUENCE [LARGE SCALE GENOMIC DNA]</scope>
    <source>
        <strain evidence="2 3">CECT 8803</strain>
    </source>
</reference>
<dbReference type="InterPro" id="IPR025686">
    <property type="entry name" value="Glucos_trans_II"/>
</dbReference>
<name>A0A839T0C1_9PROT</name>
<comment type="caution">
    <text evidence="2">The sequence shown here is derived from an EMBL/GenBank/DDBJ whole genome shotgun (WGS) entry which is preliminary data.</text>
</comment>
<evidence type="ECO:0008006" key="4">
    <source>
        <dbReference type="Google" id="ProtNLM"/>
    </source>
</evidence>
<protein>
    <recommendedName>
        <fullName evidence="4">Glucosyl transferase GtrII</fullName>
    </recommendedName>
</protein>
<proteinExistence type="predicted"/>
<evidence type="ECO:0000313" key="3">
    <source>
        <dbReference type="Proteomes" id="UP000581135"/>
    </source>
</evidence>
<dbReference type="AlphaFoldDB" id="A0A839T0C1"/>
<gene>
    <name evidence="2" type="ORF">FHR98_003085</name>
</gene>
<keyword evidence="3" id="KW-1185">Reference proteome</keyword>
<feature type="transmembrane region" description="Helical" evidence="1">
    <location>
        <begin position="88"/>
        <end position="110"/>
    </location>
</feature>
<sequence length="557" mass="61365">MVQSESSKVVANSQPICGWSEYLIGHHRDGLLVVILLCLIAYGFVMFNMTLAGDDWSAVWKEGNQYDVVVSLGRWLQRYIWMVFADKLFAPAFTLSFMVALWLVGGLLALRFLVVDDRFAGFAFLGLFVLTPFWAEMVNFKNNHPNAGLATLLALASGLLAWRMVQGQPLGLLKALSLGLASSLCLALSASGYQAMAPMAPMIFLLGWMRALLRNGFDEVAPTIFVKRLALMVVIFGCGIFLYGLSVYVTQTAYGLGQMAKGYALSGSLVSSTGELQMTLARFLAYFEQFLFLPQHLVPQFAKWLFLGLLAVYPLALIHRGSKQKPLNAVWYIGVGLLLACGFLVLPWLLGIMRTPNSYRYNGIVSLALAYAGFALLALEGAPRLLTGGLIGGLMKGLALTLILIFVFQHNAASFVTYNLNRRDWSIATRMIERIEAMSDLEAVTENGAKPLIVYPVGRLPTASERPYAMPAHAGPMDSSIVECGVLNCHPTRLYNLLQLSASNTIRFDRPTGRLRDKEVRRLFRDPLSAMQPWPHPTSIKLLPEGILIVLLGDDGP</sequence>
<feature type="transmembrane region" description="Helical" evidence="1">
    <location>
        <begin position="386"/>
        <end position="408"/>
    </location>
</feature>
<evidence type="ECO:0000256" key="1">
    <source>
        <dbReference type="SAM" id="Phobius"/>
    </source>
</evidence>
<feature type="transmembrane region" description="Helical" evidence="1">
    <location>
        <begin position="30"/>
        <end position="51"/>
    </location>
</feature>
<feature type="transmembrane region" description="Helical" evidence="1">
    <location>
        <begin position="359"/>
        <end position="379"/>
    </location>
</feature>
<feature type="transmembrane region" description="Helical" evidence="1">
    <location>
        <begin position="229"/>
        <end position="249"/>
    </location>
</feature>
<keyword evidence="1" id="KW-1133">Transmembrane helix</keyword>
<evidence type="ECO:0000313" key="2">
    <source>
        <dbReference type="EMBL" id="MBB3066775.1"/>
    </source>
</evidence>
<keyword evidence="1" id="KW-0472">Membrane</keyword>
<feature type="transmembrane region" description="Helical" evidence="1">
    <location>
        <begin position="119"/>
        <end position="135"/>
    </location>
</feature>
<feature type="transmembrane region" description="Helical" evidence="1">
    <location>
        <begin position="330"/>
        <end position="353"/>
    </location>
</feature>
<dbReference type="EMBL" id="JACHXA010000010">
    <property type="protein sequence ID" value="MBB3066775.1"/>
    <property type="molecule type" value="Genomic_DNA"/>
</dbReference>
<feature type="transmembrane region" description="Helical" evidence="1">
    <location>
        <begin position="301"/>
        <end position="318"/>
    </location>
</feature>
<organism evidence="2 3">
    <name type="scientific">Limibacillus halophilus</name>
    <dbReference type="NCBI Taxonomy" id="1579333"/>
    <lineage>
        <taxon>Bacteria</taxon>
        <taxon>Pseudomonadati</taxon>
        <taxon>Pseudomonadota</taxon>
        <taxon>Alphaproteobacteria</taxon>
        <taxon>Rhodospirillales</taxon>
        <taxon>Rhodovibrionaceae</taxon>
        <taxon>Limibacillus</taxon>
    </lineage>
</organism>
<keyword evidence="1" id="KW-0812">Transmembrane</keyword>
<accession>A0A839T0C1</accession>